<evidence type="ECO:0000259" key="4">
    <source>
        <dbReference type="Pfam" id="PF00291"/>
    </source>
</evidence>
<dbReference type="RefSeq" id="WP_244160073.1">
    <property type="nucleotide sequence ID" value="NZ_FNJL01000010.1"/>
</dbReference>
<dbReference type="PROSITE" id="PS00165">
    <property type="entry name" value="DEHYDRATASE_SER_THR"/>
    <property type="match status" value="1"/>
</dbReference>
<evidence type="ECO:0000313" key="6">
    <source>
        <dbReference type="Proteomes" id="UP000199317"/>
    </source>
</evidence>
<feature type="domain" description="Tryptophan synthase beta chain-like PALP" evidence="4">
    <location>
        <begin position="37"/>
        <end position="326"/>
    </location>
</feature>
<keyword evidence="2" id="KW-0663">Pyridoxal phosphate</keyword>
<protein>
    <submittedName>
        <fullName evidence="5">Threonine dehydratase</fullName>
    </submittedName>
</protein>
<evidence type="ECO:0000256" key="2">
    <source>
        <dbReference type="ARBA" id="ARBA00022898"/>
    </source>
</evidence>
<dbReference type="InterPro" id="IPR050147">
    <property type="entry name" value="Ser/Thr_Dehydratase"/>
</dbReference>
<keyword evidence="3" id="KW-0456">Lyase</keyword>
<dbReference type="SUPFAM" id="SSF53686">
    <property type="entry name" value="Tryptophan synthase beta subunit-like PLP-dependent enzymes"/>
    <property type="match status" value="1"/>
</dbReference>
<dbReference type="PANTHER" id="PTHR48078:SF6">
    <property type="entry name" value="L-THREONINE DEHYDRATASE CATABOLIC TDCB"/>
    <property type="match status" value="1"/>
</dbReference>
<evidence type="ECO:0000256" key="1">
    <source>
        <dbReference type="ARBA" id="ARBA00001933"/>
    </source>
</evidence>
<dbReference type="GO" id="GO:0003941">
    <property type="term" value="F:L-serine ammonia-lyase activity"/>
    <property type="evidence" value="ECO:0007669"/>
    <property type="project" value="TreeGrafter"/>
</dbReference>
<dbReference type="GO" id="GO:0030170">
    <property type="term" value="F:pyridoxal phosphate binding"/>
    <property type="evidence" value="ECO:0007669"/>
    <property type="project" value="InterPro"/>
</dbReference>
<organism evidence="5 6">
    <name type="scientific">Paracidovorax cattleyae</name>
    <dbReference type="NCBI Taxonomy" id="80868"/>
    <lineage>
        <taxon>Bacteria</taxon>
        <taxon>Pseudomonadati</taxon>
        <taxon>Pseudomonadota</taxon>
        <taxon>Betaproteobacteria</taxon>
        <taxon>Burkholderiales</taxon>
        <taxon>Comamonadaceae</taxon>
        <taxon>Paracidovorax</taxon>
    </lineage>
</organism>
<dbReference type="GO" id="GO:0004794">
    <property type="term" value="F:threonine deaminase activity"/>
    <property type="evidence" value="ECO:0007669"/>
    <property type="project" value="TreeGrafter"/>
</dbReference>
<evidence type="ECO:0000313" key="5">
    <source>
        <dbReference type="EMBL" id="SDP27228.1"/>
    </source>
</evidence>
<dbReference type="GO" id="GO:0006565">
    <property type="term" value="P:L-serine catabolic process"/>
    <property type="evidence" value="ECO:0007669"/>
    <property type="project" value="TreeGrafter"/>
</dbReference>
<sequence length="335" mass="35487">MKPAIHAHAERASFAEAADAHPPATLADYRAAQQRIAPYVRRTPLVQAAPWTPAGAGQLRLKAENLQVTGSFKARGAFHRALSLPGHVRGQGLATASGGNFGAAVAYVGQQLHIPANVFVMNTSTTLTRQRIERYGARLTVHGDFWDQSWDAAGQAVARDGGALLHPYADRDVVTGQGTLALEILDEWPDVETLVVSIGGGGLIAGVAEAAKLANPSLRIIGVEAAGCPTLATCRQLGRIVALEQVSTRVPILAARSTEPLNFALIERYVDEIVLVDEAHVQACAEAAWNETGLAIEYGAATALASVTQRCFERRDDERIAVVLCGSGIDGLPRP</sequence>
<evidence type="ECO:0000256" key="3">
    <source>
        <dbReference type="ARBA" id="ARBA00023239"/>
    </source>
</evidence>
<dbReference type="GO" id="GO:0009097">
    <property type="term" value="P:isoleucine biosynthetic process"/>
    <property type="evidence" value="ECO:0007669"/>
    <property type="project" value="TreeGrafter"/>
</dbReference>
<dbReference type="Pfam" id="PF00291">
    <property type="entry name" value="PALP"/>
    <property type="match status" value="1"/>
</dbReference>
<proteinExistence type="predicted"/>
<gene>
    <name evidence="5" type="ORF">SAMN04489708_1104</name>
</gene>
<dbReference type="Proteomes" id="UP000199317">
    <property type="component" value="Unassembled WGS sequence"/>
</dbReference>
<keyword evidence="6" id="KW-1185">Reference proteome</keyword>
<name>A0A1H0RE84_9BURK</name>
<dbReference type="AlphaFoldDB" id="A0A1H0RE84"/>
<dbReference type="InterPro" id="IPR000634">
    <property type="entry name" value="Ser/Thr_deHydtase_PyrdxlP-BS"/>
</dbReference>
<dbReference type="EMBL" id="FNJL01000010">
    <property type="protein sequence ID" value="SDP27228.1"/>
    <property type="molecule type" value="Genomic_DNA"/>
</dbReference>
<accession>A0A1H0RE84</accession>
<dbReference type="InterPro" id="IPR001926">
    <property type="entry name" value="TrpB-like_PALP"/>
</dbReference>
<dbReference type="Gene3D" id="3.40.50.1100">
    <property type="match status" value="2"/>
</dbReference>
<comment type="cofactor">
    <cofactor evidence="1">
        <name>pyridoxal 5'-phosphate</name>
        <dbReference type="ChEBI" id="CHEBI:597326"/>
    </cofactor>
</comment>
<reference evidence="6" key="1">
    <citation type="submission" date="2016-10" db="EMBL/GenBank/DDBJ databases">
        <authorList>
            <person name="Varghese N."/>
            <person name="Submissions S."/>
        </authorList>
    </citation>
    <scope>NUCLEOTIDE SEQUENCE [LARGE SCALE GENOMIC DNA]</scope>
    <source>
        <strain evidence="6">DSM 17101</strain>
    </source>
</reference>
<dbReference type="InterPro" id="IPR036052">
    <property type="entry name" value="TrpB-like_PALP_sf"/>
</dbReference>
<dbReference type="PANTHER" id="PTHR48078">
    <property type="entry name" value="THREONINE DEHYDRATASE, MITOCHONDRIAL-RELATED"/>
    <property type="match status" value="1"/>
</dbReference>
<dbReference type="GO" id="GO:0006567">
    <property type="term" value="P:L-threonine catabolic process"/>
    <property type="evidence" value="ECO:0007669"/>
    <property type="project" value="TreeGrafter"/>
</dbReference>